<protein>
    <submittedName>
        <fullName evidence="13">Protein STRUBBELIG-receptor family 8</fullName>
    </submittedName>
</protein>
<dbReference type="InterPro" id="IPR001245">
    <property type="entry name" value="Ser-Thr/Tyr_kinase_cat_dom"/>
</dbReference>
<dbReference type="Pfam" id="PF00560">
    <property type="entry name" value="LRR_1"/>
    <property type="match status" value="3"/>
</dbReference>
<evidence type="ECO:0000259" key="12">
    <source>
        <dbReference type="PROSITE" id="PS50011"/>
    </source>
</evidence>
<evidence type="ECO:0000313" key="13">
    <source>
        <dbReference type="EMBL" id="RVX08118.1"/>
    </source>
</evidence>
<evidence type="ECO:0000313" key="14">
    <source>
        <dbReference type="Proteomes" id="UP000288805"/>
    </source>
</evidence>
<dbReference type="InterPro" id="IPR011009">
    <property type="entry name" value="Kinase-like_dom_sf"/>
</dbReference>
<evidence type="ECO:0000256" key="11">
    <source>
        <dbReference type="SAM" id="SignalP"/>
    </source>
</evidence>
<dbReference type="CDD" id="cd14066">
    <property type="entry name" value="STKc_IRAK"/>
    <property type="match status" value="1"/>
</dbReference>
<feature type="compositionally biased region" description="Low complexity" evidence="9">
    <location>
        <begin position="308"/>
        <end position="319"/>
    </location>
</feature>
<sequence length="774" mass="84085">MAVNGALSFSCSHSHSRFFFALLVLFSFSAILPPLSVYGATDPSDVQGLQVIYNSLNGPSQLTGWTNSSGDPCGESWKGVTCEGSAVISIQISGLGLNGTMGYLLSNFLSLRTLDMSDNNIHDTIPYQLPPNLTNLNLASNNLTGSFPYSISTMVSLNYFYNSEVLLPDAKTLGFRNVSHNSISQSIGDIFAKLAGLTILDLSVNNFTGDLPNSFTSLSNLSTLYLQNNQLTGPLSVLTGLPLTDLNVANNNFSGWIPSELRSIRKFIYDGNSFDNGPAPPPPPYTPPPPSRSRSNRTHSPPEARTPSSSDGQSSNSDNGNKGLAIGPIIGIVLGSLLVLVALIALVFCVRKAKKKGTGARPSVGSVPVVTEKGKHSFLESYLTFIWATLSTVIVVIQWDGTVNTETMQEQRTKFTATVTDLKPPPAENLMVERVQGKNGSGKRVKSPITATAYTVASLQTATNSFSQEFLIGEGSLGRVYRADFPNGKTMAIKKIDNAALSLQEEDNFLEAVSNMSRLRHQNIVTLVGYCAEHGQRLLVYEYIGNGSLHDMLHFTDDSGKTLTWNARVRVALGTARALEYLHEVCLPSTVHRNFKSANILLDEELNPHLSDCGLAALTPNTERQVSTQMVGSFGYSAPEFALSGIYTVKSDVYSFGVVMLELLTGRKPLDSSRVRSEQSLVRWATPQLHDIDALAKMVDPSLNGMYPAKSLSRFADIIALCVQPEPEFRPPMSEVVQALVRLVQRASVVKRRSSDESGFVYKTPEHEAIDMSF</sequence>
<dbReference type="PROSITE" id="PS50011">
    <property type="entry name" value="PROTEIN_KINASE_DOM"/>
    <property type="match status" value="1"/>
</dbReference>
<feature type="region of interest" description="Disordered" evidence="9">
    <location>
        <begin position="272"/>
        <end position="319"/>
    </location>
</feature>
<dbReference type="Pfam" id="PF08263">
    <property type="entry name" value="LRRNT_2"/>
    <property type="match status" value="1"/>
</dbReference>
<comment type="caution">
    <text evidence="13">The sequence shown here is derived from an EMBL/GenBank/DDBJ whole genome shotgun (WGS) entry which is preliminary data.</text>
</comment>
<dbReference type="FunFam" id="1.10.510.10:FF:000095">
    <property type="entry name" value="protein STRUBBELIG-RECEPTOR FAMILY 8"/>
    <property type="match status" value="1"/>
</dbReference>
<accession>A0A438JGN9</accession>
<evidence type="ECO:0000256" key="7">
    <source>
        <dbReference type="ARBA" id="ARBA00023136"/>
    </source>
</evidence>
<dbReference type="FunFam" id="3.80.10.10:FF:000062">
    <property type="entry name" value="protein STRUBBELIG-RECEPTOR FAMILY 3"/>
    <property type="match status" value="1"/>
</dbReference>
<dbReference type="SUPFAM" id="SSF52058">
    <property type="entry name" value="L domain-like"/>
    <property type="match status" value="1"/>
</dbReference>
<dbReference type="Proteomes" id="UP000288805">
    <property type="component" value="Unassembled WGS sequence"/>
</dbReference>
<name>A0A438JGN9_VITVI</name>
<evidence type="ECO:0000256" key="5">
    <source>
        <dbReference type="ARBA" id="ARBA00022737"/>
    </source>
</evidence>
<keyword evidence="2" id="KW-0433">Leucine-rich repeat</keyword>
<evidence type="ECO:0000256" key="4">
    <source>
        <dbReference type="ARBA" id="ARBA00022729"/>
    </source>
</evidence>
<keyword evidence="6 10" id="KW-1133">Transmembrane helix</keyword>
<keyword evidence="4 11" id="KW-0732">Signal</keyword>
<dbReference type="InterPro" id="IPR000719">
    <property type="entry name" value="Prot_kinase_dom"/>
</dbReference>
<keyword evidence="8 13" id="KW-0675">Receptor</keyword>
<dbReference type="InterPro" id="IPR046959">
    <property type="entry name" value="PRK1-6/SRF4-like"/>
</dbReference>
<dbReference type="InterPro" id="IPR013210">
    <property type="entry name" value="LRR_N_plant-typ"/>
</dbReference>
<dbReference type="EMBL" id="QGNW01000043">
    <property type="protein sequence ID" value="RVX08118.1"/>
    <property type="molecule type" value="Genomic_DNA"/>
</dbReference>
<keyword evidence="5" id="KW-0677">Repeat</keyword>
<dbReference type="GO" id="GO:0016020">
    <property type="term" value="C:membrane"/>
    <property type="evidence" value="ECO:0007669"/>
    <property type="project" value="UniProtKB-SubCell"/>
</dbReference>
<evidence type="ECO:0000256" key="8">
    <source>
        <dbReference type="ARBA" id="ARBA00023170"/>
    </source>
</evidence>
<feature type="chain" id="PRO_5019461330" evidence="11">
    <location>
        <begin position="40"/>
        <end position="774"/>
    </location>
</feature>
<dbReference type="Gene3D" id="3.30.200.20">
    <property type="entry name" value="Phosphorylase Kinase, domain 1"/>
    <property type="match status" value="1"/>
</dbReference>
<proteinExistence type="predicted"/>
<evidence type="ECO:0000256" key="9">
    <source>
        <dbReference type="SAM" id="MobiDB-lite"/>
    </source>
</evidence>
<dbReference type="Pfam" id="PF13855">
    <property type="entry name" value="LRR_8"/>
    <property type="match status" value="1"/>
</dbReference>
<dbReference type="SUPFAM" id="SSF56112">
    <property type="entry name" value="Protein kinase-like (PK-like)"/>
    <property type="match status" value="1"/>
</dbReference>
<dbReference type="PANTHER" id="PTHR48007:SF34">
    <property type="entry name" value="PROTEIN STRUBBELIG-RECEPTOR FAMILY 8 ISOFORM X1"/>
    <property type="match status" value="1"/>
</dbReference>
<dbReference type="AlphaFoldDB" id="A0A438JGN9"/>
<evidence type="ECO:0000256" key="3">
    <source>
        <dbReference type="ARBA" id="ARBA00022692"/>
    </source>
</evidence>
<feature type="compositionally biased region" description="Pro residues" evidence="9">
    <location>
        <begin position="278"/>
        <end position="291"/>
    </location>
</feature>
<dbReference type="Gene3D" id="3.80.10.10">
    <property type="entry name" value="Ribonuclease Inhibitor"/>
    <property type="match status" value="2"/>
</dbReference>
<dbReference type="PROSITE" id="PS51450">
    <property type="entry name" value="LRR"/>
    <property type="match status" value="1"/>
</dbReference>
<dbReference type="GO" id="GO:0005524">
    <property type="term" value="F:ATP binding"/>
    <property type="evidence" value="ECO:0007669"/>
    <property type="project" value="InterPro"/>
</dbReference>
<evidence type="ECO:0000256" key="1">
    <source>
        <dbReference type="ARBA" id="ARBA00004370"/>
    </source>
</evidence>
<dbReference type="InterPro" id="IPR032675">
    <property type="entry name" value="LRR_dom_sf"/>
</dbReference>
<dbReference type="FunFam" id="3.30.200.20:FF:000125">
    <property type="entry name" value="Protein STRUBBELIG-RECEPTOR FAMILY 8"/>
    <property type="match status" value="1"/>
</dbReference>
<dbReference type="InterPro" id="IPR001611">
    <property type="entry name" value="Leu-rich_rpt"/>
</dbReference>
<evidence type="ECO:0000256" key="6">
    <source>
        <dbReference type="ARBA" id="ARBA00022989"/>
    </source>
</evidence>
<feature type="transmembrane region" description="Helical" evidence="10">
    <location>
        <begin position="382"/>
        <end position="399"/>
    </location>
</feature>
<dbReference type="Pfam" id="PF07714">
    <property type="entry name" value="PK_Tyr_Ser-Thr"/>
    <property type="match status" value="1"/>
</dbReference>
<gene>
    <name evidence="13" type="primary">SRF8_1</name>
    <name evidence="13" type="ORF">CK203_014719</name>
</gene>
<evidence type="ECO:0000256" key="2">
    <source>
        <dbReference type="ARBA" id="ARBA00022614"/>
    </source>
</evidence>
<keyword evidence="3 10" id="KW-0812">Transmembrane</keyword>
<feature type="domain" description="Protein kinase" evidence="12">
    <location>
        <begin position="466"/>
        <end position="743"/>
    </location>
</feature>
<dbReference type="Gene3D" id="1.10.510.10">
    <property type="entry name" value="Transferase(Phosphotransferase) domain 1"/>
    <property type="match status" value="1"/>
</dbReference>
<feature type="signal peptide" evidence="11">
    <location>
        <begin position="1"/>
        <end position="39"/>
    </location>
</feature>
<keyword evidence="7 10" id="KW-0472">Membrane</keyword>
<feature type="transmembrane region" description="Helical" evidence="10">
    <location>
        <begin position="324"/>
        <end position="350"/>
    </location>
</feature>
<comment type="subcellular location">
    <subcellularLocation>
        <location evidence="1">Membrane</location>
    </subcellularLocation>
</comment>
<organism evidence="13 14">
    <name type="scientific">Vitis vinifera</name>
    <name type="common">Grape</name>
    <dbReference type="NCBI Taxonomy" id="29760"/>
    <lineage>
        <taxon>Eukaryota</taxon>
        <taxon>Viridiplantae</taxon>
        <taxon>Streptophyta</taxon>
        <taxon>Embryophyta</taxon>
        <taxon>Tracheophyta</taxon>
        <taxon>Spermatophyta</taxon>
        <taxon>Magnoliopsida</taxon>
        <taxon>eudicotyledons</taxon>
        <taxon>Gunneridae</taxon>
        <taxon>Pentapetalae</taxon>
        <taxon>rosids</taxon>
        <taxon>Vitales</taxon>
        <taxon>Vitaceae</taxon>
        <taxon>Viteae</taxon>
        <taxon>Vitis</taxon>
    </lineage>
</organism>
<dbReference type="PANTHER" id="PTHR48007">
    <property type="entry name" value="LEUCINE-RICH REPEAT RECEPTOR-LIKE PROTEIN KINASE PXC1"/>
    <property type="match status" value="1"/>
</dbReference>
<dbReference type="GO" id="GO:0004672">
    <property type="term" value="F:protein kinase activity"/>
    <property type="evidence" value="ECO:0007669"/>
    <property type="project" value="InterPro"/>
</dbReference>
<evidence type="ECO:0000256" key="10">
    <source>
        <dbReference type="SAM" id="Phobius"/>
    </source>
</evidence>
<reference evidence="13 14" key="1">
    <citation type="journal article" date="2018" name="PLoS Genet.">
        <title>Population sequencing reveals clonal diversity and ancestral inbreeding in the grapevine cultivar Chardonnay.</title>
        <authorList>
            <person name="Roach M.J."/>
            <person name="Johnson D.L."/>
            <person name="Bohlmann J."/>
            <person name="van Vuuren H.J."/>
            <person name="Jones S.J."/>
            <person name="Pretorius I.S."/>
            <person name="Schmidt S.A."/>
            <person name="Borneman A.R."/>
        </authorList>
    </citation>
    <scope>NUCLEOTIDE SEQUENCE [LARGE SCALE GENOMIC DNA]</scope>
    <source>
        <strain evidence="14">cv. Chardonnay</strain>
        <tissue evidence="13">Leaf</tissue>
    </source>
</reference>